<protein>
    <submittedName>
        <fullName evidence="3">Transcriptional regulator protein</fullName>
    </submittedName>
</protein>
<evidence type="ECO:0000256" key="1">
    <source>
        <dbReference type="SAM" id="MobiDB-lite"/>
    </source>
</evidence>
<feature type="region of interest" description="Disordered" evidence="1">
    <location>
        <begin position="226"/>
        <end position="255"/>
    </location>
</feature>
<keyword evidence="4" id="KW-1185">Reference proteome</keyword>
<dbReference type="InterPro" id="IPR003115">
    <property type="entry name" value="ParB_N"/>
</dbReference>
<organism evidence="3 4">
    <name type="scientific">Streptomyces albus (strain ATCC 21838 / DSM 41398 / FERM P-419 / JCM 4703 / NBRC 107858)</name>
    <dbReference type="NCBI Taxonomy" id="1081613"/>
    <lineage>
        <taxon>Bacteria</taxon>
        <taxon>Bacillati</taxon>
        <taxon>Actinomycetota</taxon>
        <taxon>Actinomycetes</taxon>
        <taxon>Kitasatosporales</taxon>
        <taxon>Streptomycetaceae</taxon>
        <taxon>Streptomyces</taxon>
    </lineage>
</organism>
<dbReference type="SMART" id="SM00470">
    <property type="entry name" value="ParB"/>
    <property type="match status" value="1"/>
</dbReference>
<feature type="region of interest" description="Disordered" evidence="1">
    <location>
        <begin position="157"/>
        <end position="188"/>
    </location>
</feature>
<dbReference type="SUPFAM" id="SSF110849">
    <property type="entry name" value="ParB/Sulfiredoxin"/>
    <property type="match status" value="1"/>
</dbReference>
<feature type="compositionally biased region" description="Polar residues" evidence="1">
    <location>
        <begin position="157"/>
        <end position="171"/>
    </location>
</feature>
<feature type="domain" description="ParB-like N-terminal" evidence="2">
    <location>
        <begin position="30"/>
        <end position="114"/>
    </location>
</feature>
<dbReference type="Proteomes" id="UP000031523">
    <property type="component" value="Chromosome"/>
</dbReference>
<dbReference type="AlphaFoldDB" id="A0A0B5EUS0"/>
<reference evidence="3 4" key="1">
    <citation type="submission" date="2015-01" db="EMBL/GenBank/DDBJ databases">
        <title>Enhanced salinomycin production by adjusting the supply of polyketide extender units in Streptomyce albus DSM 41398.</title>
        <authorList>
            <person name="Lu C."/>
        </authorList>
    </citation>
    <scope>NUCLEOTIDE SEQUENCE [LARGE SCALE GENOMIC DNA]</scope>
    <source>
        <strain evidence="4">ATCC 21838 / DSM 41398 / FERM P-419 / JCM 4703 / NBRC 107858</strain>
    </source>
</reference>
<accession>A0A0B5EUS0</accession>
<proteinExistence type="predicted"/>
<evidence type="ECO:0000313" key="4">
    <source>
        <dbReference type="Proteomes" id="UP000031523"/>
    </source>
</evidence>
<dbReference type="InterPro" id="IPR036086">
    <property type="entry name" value="ParB/Sulfiredoxin_sf"/>
</dbReference>
<evidence type="ECO:0000313" key="3">
    <source>
        <dbReference type="EMBL" id="AJE85519.1"/>
    </source>
</evidence>
<dbReference type="EMBL" id="CP010519">
    <property type="protein sequence ID" value="AJE85519.1"/>
    <property type="molecule type" value="Genomic_DNA"/>
</dbReference>
<dbReference type="KEGG" id="sals:SLNWT_5143"/>
<evidence type="ECO:0000259" key="2">
    <source>
        <dbReference type="SMART" id="SM00470"/>
    </source>
</evidence>
<sequence>MSLAEQLTYPAVDLDEIESSAIWIESHPITRVRIDSLVFEGSPRLGGEDHDHVRVLAEAGDSLPAITVHRPTLRVIDGTHRVRAALLNGRTEIAARMLDCDEAAAFVLSVKANVTHGLPLSRQERAAAAARIIMTHPQWSDRAVAAATGISDKTVSRIRSQSGADSAQSATRLGRDGRLRPLDSGQRRRRAAAMFLDRPDAGLREVARATGLSPATVRDVRQRIDRGEDPVPGRYRTAESPGGATAARQRPAAGRLDRRTVVVDRQRLLAKLSEDPSLRLNEAGRRALRWLHHYSVDGNGIETLGQGLPCHWAPDVADLARSCAAAWAELAEQLQQRAE</sequence>
<gene>
    <name evidence="3" type="ORF">SLNWT_5143</name>
</gene>
<name>A0A0B5EUS0_STRA4</name>